<dbReference type="InterPro" id="IPR011011">
    <property type="entry name" value="Znf_FYVE_PHD"/>
</dbReference>
<dbReference type="GO" id="GO:0016020">
    <property type="term" value="C:membrane"/>
    <property type="evidence" value="ECO:0007669"/>
    <property type="project" value="UniProtKB-SubCell"/>
</dbReference>
<dbReference type="PANTHER" id="PTHR46661:SF4">
    <property type="entry name" value="RING-TYPE DOMAIN-CONTAINING PROTEIN"/>
    <property type="match status" value="1"/>
</dbReference>
<reference evidence="21" key="1">
    <citation type="journal article" date="2020" name="Stud. Mycol.">
        <title>101 Dothideomycetes genomes: a test case for predicting lifestyles and emergence of pathogens.</title>
        <authorList>
            <person name="Haridas S."/>
            <person name="Albert R."/>
            <person name="Binder M."/>
            <person name="Bloem J."/>
            <person name="Labutti K."/>
            <person name="Salamov A."/>
            <person name="Andreopoulos B."/>
            <person name="Baker S."/>
            <person name="Barry K."/>
            <person name="Bills G."/>
            <person name="Bluhm B."/>
            <person name="Cannon C."/>
            <person name="Castanera R."/>
            <person name="Culley D."/>
            <person name="Daum C."/>
            <person name="Ezra D."/>
            <person name="Gonzalez J."/>
            <person name="Henrissat B."/>
            <person name="Kuo A."/>
            <person name="Liang C."/>
            <person name="Lipzen A."/>
            <person name="Lutzoni F."/>
            <person name="Magnuson J."/>
            <person name="Mondo S."/>
            <person name="Nolan M."/>
            <person name="Ohm R."/>
            <person name="Pangilinan J."/>
            <person name="Park H.-J."/>
            <person name="Ramirez L."/>
            <person name="Alfaro M."/>
            <person name="Sun H."/>
            <person name="Tritt A."/>
            <person name="Yoshinaga Y."/>
            <person name="Zwiers L.-H."/>
            <person name="Turgeon B."/>
            <person name="Goodwin S."/>
            <person name="Spatafora J."/>
            <person name="Crous P."/>
            <person name="Grigoriev I."/>
        </authorList>
    </citation>
    <scope>NUCLEOTIDE SEQUENCE</scope>
    <source>
        <strain evidence="21">CBS 122368</strain>
    </source>
</reference>
<keyword evidence="13" id="KW-0862">Zinc</keyword>
<dbReference type="GO" id="GO:0061630">
    <property type="term" value="F:ubiquitin protein ligase activity"/>
    <property type="evidence" value="ECO:0007669"/>
    <property type="project" value="UniProtKB-EC"/>
</dbReference>
<evidence type="ECO:0000256" key="7">
    <source>
        <dbReference type="ARBA" id="ARBA00022679"/>
    </source>
</evidence>
<dbReference type="RefSeq" id="XP_033682420.1">
    <property type="nucleotide sequence ID" value="XM_033823858.1"/>
</dbReference>
<gene>
    <name evidence="21" type="ORF">BU26DRAFT_430136</name>
</gene>
<keyword evidence="9" id="KW-0479">Metal-binding</keyword>
<feature type="compositionally biased region" description="Pro residues" evidence="18">
    <location>
        <begin position="414"/>
        <end position="424"/>
    </location>
</feature>
<evidence type="ECO:0000256" key="15">
    <source>
        <dbReference type="ARBA" id="ARBA00023228"/>
    </source>
</evidence>
<evidence type="ECO:0000256" key="9">
    <source>
        <dbReference type="ARBA" id="ARBA00022723"/>
    </source>
</evidence>
<dbReference type="InterPro" id="IPR001841">
    <property type="entry name" value="Znf_RING"/>
</dbReference>
<feature type="region of interest" description="Disordered" evidence="18">
    <location>
        <begin position="60"/>
        <end position="169"/>
    </location>
</feature>
<dbReference type="GO" id="GO:0005768">
    <property type="term" value="C:endosome"/>
    <property type="evidence" value="ECO:0007669"/>
    <property type="project" value="UniProtKB-SubCell"/>
</dbReference>
<comment type="subcellular location">
    <subcellularLocation>
        <location evidence="3">Endosome</location>
    </subcellularLocation>
    <subcellularLocation>
        <location evidence="4">Lysosome</location>
    </subcellularLocation>
    <subcellularLocation>
        <location evidence="2">Membrane</location>
        <topology evidence="2">Peripheral membrane protein</topology>
    </subcellularLocation>
</comment>
<dbReference type="EMBL" id="ML987197">
    <property type="protein sequence ID" value="KAF2247416.1"/>
    <property type="molecule type" value="Genomic_DNA"/>
</dbReference>
<name>A0A6A6IAI6_9PLEO</name>
<proteinExistence type="predicted"/>
<dbReference type="CDD" id="cd16489">
    <property type="entry name" value="mRING-CH-C4HC2H_ZNRF"/>
    <property type="match status" value="1"/>
</dbReference>
<evidence type="ECO:0000313" key="22">
    <source>
        <dbReference type="Proteomes" id="UP000800094"/>
    </source>
</evidence>
<dbReference type="Pfam" id="PF01363">
    <property type="entry name" value="FYVE"/>
    <property type="match status" value="1"/>
</dbReference>
<keyword evidence="12" id="KW-0833">Ubl conjugation pathway</keyword>
<evidence type="ECO:0000256" key="12">
    <source>
        <dbReference type="ARBA" id="ARBA00022786"/>
    </source>
</evidence>
<dbReference type="InterPro" id="IPR000306">
    <property type="entry name" value="Znf_FYVE"/>
</dbReference>
<feature type="domain" description="RING-type" evidence="19">
    <location>
        <begin position="536"/>
        <end position="579"/>
    </location>
</feature>
<keyword evidence="14" id="KW-0472">Membrane</keyword>
<evidence type="ECO:0000256" key="5">
    <source>
        <dbReference type="ARBA" id="ARBA00004906"/>
    </source>
</evidence>
<dbReference type="PANTHER" id="PTHR46661">
    <property type="entry name" value="E3 UBIQUITIN-PROTEIN LIGASE ZNRF1-LIKE PROTEIN"/>
    <property type="match status" value="1"/>
</dbReference>
<evidence type="ECO:0000256" key="11">
    <source>
        <dbReference type="ARBA" id="ARBA00022771"/>
    </source>
</evidence>
<evidence type="ECO:0000313" key="21">
    <source>
        <dbReference type="EMBL" id="KAF2247416.1"/>
    </source>
</evidence>
<protein>
    <recommendedName>
        <fullName evidence="6">RING-type E3 ubiquitin transferase</fullName>
        <ecNumber evidence="6">2.3.2.27</ecNumber>
    </recommendedName>
</protein>
<feature type="compositionally biased region" description="Low complexity" evidence="18">
    <location>
        <begin position="90"/>
        <end position="103"/>
    </location>
</feature>
<dbReference type="Gene3D" id="3.30.40.10">
    <property type="entry name" value="Zinc/RING finger domain, C3HC4 (zinc finger)"/>
    <property type="match status" value="2"/>
</dbReference>
<feature type="compositionally biased region" description="Polar residues" evidence="18">
    <location>
        <begin position="475"/>
        <end position="490"/>
    </location>
</feature>
<keyword evidence="16" id="KW-0449">Lipoprotein</keyword>
<dbReference type="GO" id="GO:0070936">
    <property type="term" value="P:protein K48-linked ubiquitination"/>
    <property type="evidence" value="ECO:0007669"/>
    <property type="project" value="TreeGrafter"/>
</dbReference>
<dbReference type="EC" id="2.3.2.27" evidence="6"/>
<dbReference type="GO" id="GO:0043161">
    <property type="term" value="P:proteasome-mediated ubiquitin-dependent protein catabolic process"/>
    <property type="evidence" value="ECO:0007669"/>
    <property type="project" value="TreeGrafter"/>
</dbReference>
<keyword evidence="22" id="KW-1185">Reference proteome</keyword>
<dbReference type="InterPro" id="IPR051878">
    <property type="entry name" value="ZNRF_ubiq-protein_ligase"/>
</dbReference>
<dbReference type="SUPFAM" id="SSF57903">
    <property type="entry name" value="FYVE/PHD zinc finger"/>
    <property type="match status" value="1"/>
</dbReference>
<keyword evidence="15" id="KW-0458">Lysosome</keyword>
<feature type="compositionally biased region" description="Basic and acidic residues" evidence="18">
    <location>
        <begin position="334"/>
        <end position="344"/>
    </location>
</feature>
<feature type="compositionally biased region" description="Pro residues" evidence="18">
    <location>
        <begin position="145"/>
        <end position="156"/>
    </location>
</feature>
<keyword evidence="8" id="KW-0519">Myristate</keyword>
<keyword evidence="11 17" id="KW-0863">Zinc-finger</keyword>
<keyword evidence="7" id="KW-0808">Transferase</keyword>
<keyword evidence="10" id="KW-0967">Endosome</keyword>
<dbReference type="SMART" id="SM00184">
    <property type="entry name" value="RING"/>
    <property type="match status" value="1"/>
</dbReference>
<dbReference type="SUPFAM" id="SSF57850">
    <property type="entry name" value="RING/U-box"/>
    <property type="match status" value="1"/>
</dbReference>
<feature type="compositionally biased region" description="Polar residues" evidence="18">
    <location>
        <begin position="318"/>
        <end position="333"/>
    </location>
</feature>
<evidence type="ECO:0000256" key="18">
    <source>
        <dbReference type="SAM" id="MobiDB-lite"/>
    </source>
</evidence>
<evidence type="ECO:0000256" key="13">
    <source>
        <dbReference type="ARBA" id="ARBA00022833"/>
    </source>
</evidence>
<dbReference type="OrthoDB" id="660555at2759"/>
<dbReference type="Pfam" id="PF13639">
    <property type="entry name" value="zf-RING_2"/>
    <property type="match status" value="1"/>
</dbReference>
<evidence type="ECO:0000256" key="14">
    <source>
        <dbReference type="ARBA" id="ARBA00023136"/>
    </source>
</evidence>
<evidence type="ECO:0000256" key="6">
    <source>
        <dbReference type="ARBA" id="ARBA00012483"/>
    </source>
</evidence>
<evidence type="ECO:0000259" key="20">
    <source>
        <dbReference type="PROSITE" id="PS50178"/>
    </source>
</evidence>
<dbReference type="Proteomes" id="UP000800094">
    <property type="component" value="Unassembled WGS sequence"/>
</dbReference>
<evidence type="ECO:0000256" key="3">
    <source>
        <dbReference type="ARBA" id="ARBA00004177"/>
    </source>
</evidence>
<evidence type="ECO:0000256" key="2">
    <source>
        <dbReference type="ARBA" id="ARBA00004170"/>
    </source>
</evidence>
<dbReference type="InterPro" id="IPR017455">
    <property type="entry name" value="Znf_FYVE-rel"/>
</dbReference>
<evidence type="ECO:0000256" key="1">
    <source>
        <dbReference type="ARBA" id="ARBA00000900"/>
    </source>
</evidence>
<dbReference type="PROSITE" id="PS50178">
    <property type="entry name" value="ZF_FYVE"/>
    <property type="match status" value="1"/>
</dbReference>
<dbReference type="SMART" id="SM00064">
    <property type="entry name" value="FYVE"/>
    <property type="match status" value="1"/>
</dbReference>
<evidence type="ECO:0000256" key="17">
    <source>
        <dbReference type="PROSITE-ProRule" id="PRU00175"/>
    </source>
</evidence>
<comment type="pathway">
    <text evidence="5">Protein modification; protein ubiquitination.</text>
</comment>
<sequence>MGNTAYAASEAAETHAGPVGVYPHGNHPHGAVASHFLAQDPEVYGGQTWMDFLRESGADRHVNPNVPQPRNLPLLPGLESQASSSRYSLPARPSPTSEAPSRSSSDRKRRLTAAESPVRRPSGIRMHSGTVGGTSSDPIVLDSSPAPPRPPPPPSFPSQTSRSSMRRESDIVLPPWQPDSEVTHCPVCGSRFTFIYRKHHCRKCGRVVCNACSPHRITIPRQFIVHPPSDNPNIIDLTAEDDDNAMSAFGPFRNPALGGGEEVRVCNPCVPDPNFSPPPQYNQGHPPPYSAYSPPLHPPVLPGPSPLHRMHSRHRSSQSVNDGAQTISHGQTSRQHDPFSDRRVSFHNSTRVADLWPPTQPPQSGHAHPAHHDHHARAHSRPTSYAAPSTHAQPDSGSYTGPGMFRRTLFSQAPPAPPSAPQPAPRRQIAEEDECPICGNELPPKGPNGDDTARTQHVEACIAEHSSSPPPIRPTAQTSSSLPNQRTRGMSNAADASGNGEGASNSNRLSIMARGMFPYVATEKDCVDEEGKEAECIICFEEFEPGDKLARLVCWCKFHEACIRQWWDKKGRGACPTHQLQY</sequence>
<accession>A0A6A6IAI6</accession>
<feature type="domain" description="FYVE-type" evidence="20">
    <location>
        <begin position="179"/>
        <end position="274"/>
    </location>
</feature>
<evidence type="ECO:0000256" key="16">
    <source>
        <dbReference type="ARBA" id="ARBA00023288"/>
    </source>
</evidence>
<comment type="catalytic activity">
    <reaction evidence="1">
        <text>S-ubiquitinyl-[E2 ubiquitin-conjugating enzyme]-L-cysteine + [acceptor protein]-L-lysine = [E2 ubiquitin-conjugating enzyme]-L-cysteine + N(6)-ubiquitinyl-[acceptor protein]-L-lysine.</text>
        <dbReference type="EC" id="2.3.2.27"/>
    </reaction>
</comment>
<organism evidence="21 22">
    <name type="scientific">Trematosphaeria pertusa</name>
    <dbReference type="NCBI Taxonomy" id="390896"/>
    <lineage>
        <taxon>Eukaryota</taxon>
        <taxon>Fungi</taxon>
        <taxon>Dikarya</taxon>
        <taxon>Ascomycota</taxon>
        <taxon>Pezizomycotina</taxon>
        <taxon>Dothideomycetes</taxon>
        <taxon>Pleosporomycetidae</taxon>
        <taxon>Pleosporales</taxon>
        <taxon>Massarineae</taxon>
        <taxon>Trematosphaeriaceae</taxon>
        <taxon>Trematosphaeria</taxon>
    </lineage>
</organism>
<feature type="region of interest" description="Disordered" evidence="18">
    <location>
        <begin position="464"/>
        <end position="506"/>
    </location>
</feature>
<dbReference type="InterPro" id="IPR013083">
    <property type="entry name" value="Znf_RING/FYVE/PHD"/>
</dbReference>
<dbReference type="GO" id="GO:0008270">
    <property type="term" value="F:zinc ion binding"/>
    <property type="evidence" value="ECO:0007669"/>
    <property type="project" value="UniProtKB-KW"/>
</dbReference>
<evidence type="ECO:0000256" key="4">
    <source>
        <dbReference type="ARBA" id="ARBA00004371"/>
    </source>
</evidence>
<dbReference type="GeneID" id="54577188"/>
<dbReference type="AlphaFoldDB" id="A0A6A6IAI6"/>
<feature type="compositionally biased region" description="Pro residues" evidence="18">
    <location>
        <begin position="276"/>
        <end position="305"/>
    </location>
</feature>
<dbReference type="PROSITE" id="PS50089">
    <property type="entry name" value="ZF_RING_2"/>
    <property type="match status" value="1"/>
</dbReference>
<feature type="compositionally biased region" description="Basic residues" evidence="18">
    <location>
        <begin position="368"/>
        <end position="380"/>
    </location>
</feature>
<evidence type="ECO:0000259" key="19">
    <source>
        <dbReference type="PROSITE" id="PS50089"/>
    </source>
</evidence>
<evidence type="ECO:0000256" key="8">
    <source>
        <dbReference type="ARBA" id="ARBA00022707"/>
    </source>
</evidence>
<evidence type="ECO:0000256" key="10">
    <source>
        <dbReference type="ARBA" id="ARBA00022753"/>
    </source>
</evidence>
<feature type="compositionally biased region" description="Polar residues" evidence="18">
    <location>
        <begin position="381"/>
        <end position="399"/>
    </location>
</feature>
<feature type="region of interest" description="Disordered" evidence="18">
    <location>
        <begin position="276"/>
        <end position="428"/>
    </location>
</feature>